<dbReference type="InterPro" id="IPR029044">
    <property type="entry name" value="Nucleotide-diphossugar_trans"/>
</dbReference>
<organism evidence="2 3">
    <name type="scientific">Vogesella facilis</name>
    <dbReference type="NCBI Taxonomy" id="1655232"/>
    <lineage>
        <taxon>Bacteria</taxon>
        <taxon>Pseudomonadati</taxon>
        <taxon>Pseudomonadota</taxon>
        <taxon>Betaproteobacteria</taxon>
        <taxon>Neisseriales</taxon>
        <taxon>Chromobacteriaceae</taxon>
        <taxon>Vogesella</taxon>
    </lineage>
</organism>
<name>A0ABV7REP2_9NEIS</name>
<dbReference type="RefSeq" id="WP_386089933.1">
    <property type="nucleotide sequence ID" value="NZ_JBHRXN010000012.1"/>
</dbReference>
<dbReference type="PANTHER" id="PTHR43685:SF2">
    <property type="entry name" value="GLYCOSYLTRANSFERASE 2-LIKE DOMAIN-CONTAINING PROTEIN"/>
    <property type="match status" value="1"/>
</dbReference>
<dbReference type="Proteomes" id="UP001595741">
    <property type="component" value="Unassembled WGS sequence"/>
</dbReference>
<reference evidence="3" key="1">
    <citation type="journal article" date="2019" name="Int. J. Syst. Evol. Microbiol.">
        <title>The Global Catalogue of Microorganisms (GCM) 10K type strain sequencing project: providing services to taxonomists for standard genome sequencing and annotation.</title>
        <authorList>
            <consortium name="The Broad Institute Genomics Platform"/>
            <consortium name="The Broad Institute Genome Sequencing Center for Infectious Disease"/>
            <person name="Wu L."/>
            <person name="Ma J."/>
        </authorList>
    </citation>
    <scope>NUCLEOTIDE SEQUENCE [LARGE SCALE GENOMIC DNA]</scope>
    <source>
        <strain evidence="3">KCTC 42742</strain>
    </source>
</reference>
<protein>
    <submittedName>
        <fullName evidence="2">Glycosyltransferase family 2 protein</fullName>
    </submittedName>
</protein>
<dbReference type="InterPro" id="IPR050834">
    <property type="entry name" value="Glycosyltransf_2"/>
</dbReference>
<dbReference type="EMBL" id="JBHRXN010000012">
    <property type="protein sequence ID" value="MFC3531892.1"/>
    <property type="molecule type" value="Genomic_DNA"/>
</dbReference>
<sequence>MKKEIEIHVLSCNRPEYISLTIDSVLRQSYSSFDLYISDNSSTDDVGDLIKTSYPDVKYVRRTPQLAALDHFKIILQNIEAEYFVLFHDDDIMMPGYIETMRKLIISHPECSAVACNAKIIRNNTKTEADFFHSDYDLLEIKNPEELFLLYCNLTTSAAPFPGYIYRTSKVKDLFLDHKEGGKYSDVSYLMKVAERGPIIWTKQALMHYRIHSGNDSSTINIGQQLRLLRFVFKKTRLTKNSRAIRQYKFRLWSSWWRKELKKGSRLSTKKMRTITGTVIKYGLTYSWTQPSFLFKTIKKILKLG</sequence>
<feature type="domain" description="Glycosyltransferase 2-like" evidence="1">
    <location>
        <begin position="8"/>
        <end position="155"/>
    </location>
</feature>
<comment type="caution">
    <text evidence="2">The sequence shown here is derived from an EMBL/GenBank/DDBJ whole genome shotgun (WGS) entry which is preliminary data.</text>
</comment>
<accession>A0ABV7REP2</accession>
<proteinExistence type="predicted"/>
<dbReference type="Pfam" id="PF00535">
    <property type="entry name" value="Glycos_transf_2"/>
    <property type="match status" value="1"/>
</dbReference>
<dbReference type="PANTHER" id="PTHR43685">
    <property type="entry name" value="GLYCOSYLTRANSFERASE"/>
    <property type="match status" value="1"/>
</dbReference>
<evidence type="ECO:0000313" key="2">
    <source>
        <dbReference type="EMBL" id="MFC3531892.1"/>
    </source>
</evidence>
<evidence type="ECO:0000313" key="3">
    <source>
        <dbReference type="Proteomes" id="UP001595741"/>
    </source>
</evidence>
<dbReference type="InterPro" id="IPR001173">
    <property type="entry name" value="Glyco_trans_2-like"/>
</dbReference>
<evidence type="ECO:0000259" key="1">
    <source>
        <dbReference type="Pfam" id="PF00535"/>
    </source>
</evidence>
<keyword evidence="3" id="KW-1185">Reference proteome</keyword>
<dbReference type="Gene3D" id="3.90.550.10">
    <property type="entry name" value="Spore Coat Polysaccharide Biosynthesis Protein SpsA, Chain A"/>
    <property type="match status" value="1"/>
</dbReference>
<dbReference type="CDD" id="cd00761">
    <property type="entry name" value="Glyco_tranf_GTA_type"/>
    <property type="match status" value="1"/>
</dbReference>
<gene>
    <name evidence="2" type="ORF">ACFOLG_06795</name>
</gene>
<dbReference type="SUPFAM" id="SSF53448">
    <property type="entry name" value="Nucleotide-diphospho-sugar transferases"/>
    <property type="match status" value="1"/>
</dbReference>